<organism evidence="2 3">
    <name type="scientific">Streptomyces thermocoprophilus</name>
    <dbReference type="NCBI Taxonomy" id="78356"/>
    <lineage>
        <taxon>Bacteria</taxon>
        <taxon>Bacillati</taxon>
        <taxon>Actinomycetota</taxon>
        <taxon>Actinomycetes</taxon>
        <taxon>Kitasatosporales</taxon>
        <taxon>Streptomycetaceae</taxon>
        <taxon>Streptomyces</taxon>
    </lineage>
</organism>
<comment type="caution">
    <text evidence="2">The sequence shown here is derived from an EMBL/GenBank/DDBJ whole genome shotgun (WGS) entry which is preliminary data.</text>
</comment>
<proteinExistence type="predicted"/>
<feature type="chain" id="PRO_5046987784" description="Secreted protein" evidence="1">
    <location>
        <begin position="24"/>
        <end position="120"/>
    </location>
</feature>
<feature type="signal peptide" evidence="1">
    <location>
        <begin position="1"/>
        <end position="23"/>
    </location>
</feature>
<evidence type="ECO:0008006" key="4">
    <source>
        <dbReference type="Google" id="ProtNLM"/>
    </source>
</evidence>
<keyword evidence="3" id="KW-1185">Reference proteome</keyword>
<reference evidence="2 3" key="1">
    <citation type="submission" date="2024-09" db="EMBL/GenBank/DDBJ databases">
        <authorList>
            <person name="Sun Q."/>
            <person name="Mori K."/>
        </authorList>
    </citation>
    <scope>NUCLEOTIDE SEQUENCE [LARGE SCALE GENOMIC DNA]</scope>
    <source>
        <strain evidence="2 3">JCM 10918</strain>
    </source>
</reference>
<protein>
    <recommendedName>
        <fullName evidence="4">Secreted protein</fullName>
    </recommendedName>
</protein>
<dbReference type="Proteomes" id="UP001589703">
    <property type="component" value="Unassembled WGS sequence"/>
</dbReference>
<dbReference type="EMBL" id="JBHMAR010000003">
    <property type="protein sequence ID" value="MFB9734393.1"/>
    <property type="molecule type" value="Genomic_DNA"/>
</dbReference>
<evidence type="ECO:0000313" key="3">
    <source>
        <dbReference type="Proteomes" id="UP001589703"/>
    </source>
</evidence>
<name>A0ABV5V989_9ACTN</name>
<evidence type="ECO:0000313" key="2">
    <source>
        <dbReference type="EMBL" id="MFB9734393.1"/>
    </source>
</evidence>
<sequence>MALGTAALTTSALLALATPTAHAAAPTRCQGREVKTLDFSTGVTHVHRQNGYVCALTVSRRPGVRAAMSVGVQARGGRPVTDRGSYRYHAGPITVHAGHRCVKITGTVGAGSVRTGWILC</sequence>
<accession>A0ABV5V989</accession>
<evidence type="ECO:0000256" key="1">
    <source>
        <dbReference type="SAM" id="SignalP"/>
    </source>
</evidence>
<gene>
    <name evidence="2" type="ORF">ACFFRO_04440</name>
</gene>
<dbReference type="RefSeq" id="WP_282612462.1">
    <property type="nucleotide sequence ID" value="NZ_JBHMAR010000003.1"/>
</dbReference>
<keyword evidence="1" id="KW-0732">Signal</keyword>